<evidence type="ECO:0000313" key="2">
    <source>
        <dbReference type="Proteomes" id="UP000226031"/>
    </source>
</evidence>
<organism evidence="1 2">
    <name type="scientific">[Emmonsia] crescens</name>
    <dbReference type="NCBI Taxonomy" id="73230"/>
    <lineage>
        <taxon>Eukaryota</taxon>
        <taxon>Fungi</taxon>
        <taxon>Dikarya</taxon>
        <taxon>Ascomycota</taxon>
        <taxon>Pezizomycotina</taxon>
        <taxon>Eurotiomycetes</taxon>
        <taxon>Eurotiomycetidae</taxon>
        <taxon>Onygenales</taxon>
        <taxon>Ajellomycetaceae</taxon>
        <taxon>Emergomyces</taxon>
    </lineage>
</organism>
<reference evidence="1 2" key="1">
    <citation type="submission" date="2017-10" db="EMBL/GenBank/DDBJ databases">
        <title>Comparative genomics in systemic dimorphic fungi from Ajellomycetaceae.</title>
        <authorList>
            <person name="Munoz J.F."/>
            <person name="Mcewen J.G."/>
            <person name="Clay O.K."/>
            <person name="Cuomo C.A."/>
        </authorList>
    </citation>
    <scope>NUCLEOTIDE SEQUENCE [LARGE SCALE GENOMIC DNA]</scope>
    <source>
        <strain evidence="1 2">UAMH4076</strain>
    </source>
</reference>
<sequence>MASRPPTLDFLEAHFAVAEIRHVSGIGDEIDRAIRDWESITCLREDGSTDVGRILDTVLWVETTA</sequence>
<dbReference type="Proteomes" id="UP000226031">
    <property type="component" value="Unassembled WGS sequence"/>
</dbReference>
<accession>A0A2B7ZRC5</accession>
<dbReference type="AlphaFoldDB" id="A0A2B7ZRC5"/>
<dbReference type="EMBL" id="PDND01000024">
    <property type="protein sequence ID" value="PGH35317.1"/>
    <property type="molecule type" value="Genomic_DNA"/>
</dbReference>
<protein>
    <submittedName>
        <fullName evidence="1">Uncharacterized protein</fullName>
    </submittedName>
</protein>
<evidence type="ECO:0000313" key="1">
    <source>
        <dbReference type="EMBL" id="PGH35317.1"/>
    </source>
</evidence>
<proteinExistence type="predicted"/>
<comment type="caution">
    <text evidence="1">The sequence shown here is derived from an EMBL/GenBank/DDBJ whole genome shotgun (WGS) entry which is preliminary data.</text>
</comment>
<name>A0A2B7ZRC5_9EURO</name>
<gene>
    <name evidence="1" type="ORF">GX50_01898</name>
</gene>
<keyword evidence="2" id="KW-1185">Reference proteome</keyword>